<dbReference type="InterPro" id="IPR008964">
    <property type="entry name" value="Invasin/intimin_cell_adhesion"/>
</dbReference>
<evidence type="ECO:0000256" key="1">
    <source>
        <dbReference type="SAM" id="SignalP"/>
    </source>
</evidence>
<dbReference type="OrthoDB" id="6192638at2"/>
<organism evidence="3 4">
    <name type="scientific">Sinobacterium caligoides</name>
    <dbReference type="NCBI Taxonomy" id="933926"/>
    <lineage>
        <taxon>Bacteria</taxon>
        <taxon>Pseudomonadati</taxon>
        <taxon>Pseudomonadota</taxon>
        <taxon>Gammaproteobacteria</taxon>
        <taxon>Cellvibrionales</taxon>
        <taxon>Spongiibacteraceae</taxon>
        <taxon>Sinobacterium</taxon>
    </lineage>
</organism>
<feature type="domain" description="BIG2" evidence="2">
    <location>
        <begin position="305"/>
        <end position="389"/>
    </location>
</feature>
<keyword evidence="4" id="KW-1185">Reference proteome</keyword>
<protein>
    <submittedName>
        <fullName evidence="3">Ig-like protein group 2</fullName>
    </submittedName>
</protein>
<gene>
    <name evidence="3" type="ORF">EDC56_1006</name>
</gene>
<feature type="domain" description="BIG2" evidence="2">
    <location>
        <begin position="395"/>
        <end position="478"/>
    </location>
</feature>
<comment type="caution">
    <text evidence="3">The sequence shown here is derived from an EMBL/GenBank/DDBJ whole genome shotgun (WGS) entry which is preliminary data.</text>
</comment>
<evidence type="ECO:0000259" key="2">
    <source>
        <dbReference type="SMART" id="SM00635"/>
    </source>
</evidence>
<dbReference type="InterPro" id="IPR003343">
    <property type="entry name" value="Big_2"/>
</dbReference>
<feature type="domain" description="BIG2" evidence="2">
    <location>
        <begin position="209"/>
        <end position="296"/>
    </location>
</feature>
<sequence length="664" mass="69468">MKTRLISSALVVVALLLLGGCSKDDALYINDDPIEGKQLMVTPLQATINVETTLRYQAIMVEKDGRQSDVTDTVDWSSSDKQLASIDSNGVATGVSEGAVEVTAELDGLSSSVQLQVVDKPMVSITVLPSEAITLVGLTRQYHATLNFSDGSNQDITNDASWQSEDSSLADVDAVTGLVTGVAEGGPVDITADFSGLSGSGEIVVSDAAVTSMEIAPNPNEMVNHTQQRYHASILLDTTPVHKVDVTNDVTWSVASDSIAEISNDAAFKGGLRALNTGETEVKALLAYADQSIAATAALTVNALELTDITVSPDDVDVVRGTYGHFVAMGEYNDGSTDDITTQVIWSSSKPEVGTITANGANGGQAYAVNAGETQITAALDGQSDTVTSMVRAPSLESITVLPETAEVPEKRRQAYTATGHFSDGTSQDITQVVQWTSGDEDAAIIDTRDYGVVHAISAGSSTITASFLGLSDDAELIVDQPSLVSLTISPVDIHIPVQITFNYKATGHYDNNTEADITDLVVWSARSDTDGTVATISNVTGHEGEAYSKTSGEATISADYGPMNDSTQLTVTHIPGSYVTPSCSPSTVAVGETTQCSCLLHLTNGTSTYDCTAVAKFMDNPAGLLRFSDQPGEEGLATAIAPGSVDVNILFDGKNGHVSVKVE</sequence>
<evidence type="ECO:0000313" key="4">
    <source>
        <dbReference type="Proteomes" id="UP000275394"/>
    </source>
</evidence>
<dbReference type="Gene3D" id="2.60.40.1080">
    <property type="match status" value="7"/>
</dbReference>
<feature type="domain" description="BIG2" evidence="2">
    <location>
        <begin position="121"/>
        <end position="204"/>
    </location>
</feature>
<name>A0A3N2E044_9GAMM</name>
<dbReference type="PROSITE" id="PS51257">
    <property type="entry name" value="PROKAR_LIPOPROTEIN"/>
    <property type="match status" value="1"/>
</dbReference>
<dbReference type="SMART" id="SM00635">
    <property type="entry name" value="BID_2"/>
    <property type="match status" value="6"/>
</dbReference>
<dbReference type="AlphaFoldDB" id="A0A3N2E044"/>
<evidence type="ECO:0000313" key="3">
    <source>
        <dbReference type="EMBL" id="ROS05476.1"/>
    </source>
</evidence>
<dbReference type="EMBL" id="RKHR01000003">
    <property type="protein sequence ID" value="ROS05476.1"/>
    <property type="molecule type" value="Genomic_DNA"/>
</dbReference>
<feature type="domain" description="BIG2" evidence="2">
    <location>
        <begin position="35"/>
        <end position="116"/>
    </location>
</feature>
<reference evidence="3 4" key="1">
    <citation type="submission" date="2018-11" db="EMBL/GenBank/DDBJ databases">
        <title>Genomic Encyclopedia of Type Strains, Phase IV (KMG-IV): sequencing the most valuable type-strain genomes for metagenomic binning, comparative biology and taxonomic classification.</title>
        <authorList>
            <person name="Goeker M."/>
        </authorList>
    </citation>
    <scope>NUCLEOTIDE SEQUENCE [LARGE SCALE GENOMIC DNA]</scope>
    <source>
        <strain evidence="3 4">DSM 100316</strain>
    </source>
</reference>
<proteinExistence type="predicted"/>
<feature type="chain" id="PRO_5018106631" evidence="1">
    <location>
        <begin position="24"/>
        <end position="664"/>
    </location>
</feature>
<feature type="domain" description="BIG2" evidence="2">
    <location>
        <begin position="483"/>
        <end position="571"/>
    </location>
</feature>
<dbReference type="SUPFAM" id="SSF49373">
    <property type="entry name" value="Invasin/intimin cell-adhesion fragments"/>
    <property type="match status" value="4"/>
</dbReference>
<accession>A0A3N2E044</accession>
<keyword evidence="1" id="KW-0732">Signal</keyword>
<feature type="signal peptide" evidence="1">
    <location>
        <begin position="1"/>
        <end position="23"/>
    </location>
</feature>
<dbReference type="RefSeq" id="WP_123711379.1">
    <property type="nucleotide sequence ID" value="NZ_RKHR01000003.1"/>
</dbReference>
<dbReference type="Pfam" id="PF02368">
    <property type="entry name" value="Big_2"/>
    <property type="match status" value="3"/>
</dbReference>
<dbReference type="Proteomes" id="UP000275394">
    <property type="component" value="Unassembled WGS sequence"/>
</dbReference>